<dbReference type="PROSITE" id="PS50144">
    <property type="entry name" value="MATH"/>
    <property type="match status" value="1"/>
</dbReference>
<feature type="domain" description="MATH" evidence="1">
    <location>
        <begin position="8"/>
        <end position="133"/>
    </location>
</feature>
<dbReference type="EMBL" id="BPLR01021108">
    <property type="protein sequence ID" value="GIX85972.1"/>
    <property type="molecule type" value="Genomic_DNA"/>
</dbReference>
<dbReference type="InterPro" id="IPR008974">
    <property type="entry name" value="TRAF-like"/>
</dbReference>
<comment type="caution">
    <text evidence="2">The sequence shown here is derived from an EMBL/GenBank/DDBJ whole genome shotgun (WGS) entry which is preliminary data.</text>
</comment>
<dbReference type="SUPFAM" id="SSF49599">
    <property type="entry name" value="TRAF domain-like"/>
    <property type="match status" value="1"/>
</dbReference>
<proteinExistence type="predicted"/>
<dbReference type="CDD" id="cd00121">
    <property type="entry name" value="MATH"/>
    <property type="match status" value="1"/>
</dbReference>
<keyword evidence="3" id="KW-1185">Reference proteome</keyword>
<dbReference type="Proteomes" id="UP001054945">
    <property type="component" value="Unassembled WGS sequence"/>
</dbReference>
<dbReference type="AlphaFoldDB" id="A0AAV4NME2"/>
<protein>
    <submittedName>
        <fullName evidence="2">Speckle-type POZ protein B</fullName>
    </submittedName>
</protein>
<sequence length="313" mass="36633">MEESKGKEFIFTWVIENFSFFNQRHKVAIDSPNFIADKIEKSKWNVRLFPEGYICENYLEVYLRPENGVQFSHKINLEFQMIAVDRVIKTMTIYNLFDNNLVPGCLKFLHTDIIKNDRDIYLPHDTLTLRCRLWYPDRFRIQEILESGQCFARTRMGVERMCFVWDLVEFSTLQPDLKKTFPITAASGEIPLKSINLFWTKTCSSEEMNVEIVLRANENIVCKCKLSILGFEGTIIDLVRNERYVIADENTQIWILPPLFSKKHLMARKGAYLNNDTLSLKCEFAFSTGIVSKEIEETYIGPKIHHSVGKRYP</sequence>
<reference evidence="2 3" key="1">
    <citation type="submission" date="2021-06" db="EMBL/GenBank/DDBJ databases">
        <title>Caerostris extrusa draft genome.</title>
        <authorList>
            <person name="Kono N."/>
            <person name="Arakawa K."/>
        </authorList>
    </citation>
    <scope>NUCLEOTIDE SEQUENCE [LARGE SCALE GENOMIC DNA]</scope>
</reference>
<evidence type="ECO:0000313" key="2">
    <source>
        <dbReference type="EMBL" id="GIX85972.1"/>
    </source>
</evidence>
<name>A0AAV4NME2_CAEEX</name>
<dbReference type="Pfam" id="PF22486">
    <property type="entry name" value="MATH_2"/>
    <property type="match status" value="1"/>
</dbReference>
<dbReference type="InterPro" id="IPR002083">
    <property type="entry name" value="MATH/TRAF_dom"/>
</dbReference>
<evidence type="ECO:0000259" key="1">
    <source>
        <dbReference type="PROSITE" id="PS50144"/>
    </source>
</evidence>
<organism evidence="2 3">
    <name type="scientific">Caerostris extrusa</name>
    <name type="common">Bark spider</name>
    <name type="synonym">Caerostris bankana</name>
    <dbReference type="NCBI Taxonomy" id="172846"/>
    <lineage>
        <taxon>Eukaryota</taxon>
        <taxon>Metazoa</taxon>
        <taxon>Ecdysozoa</taxon>
        <taxon>Arthropoda</taxon>
        <taxon>Chelicerata</taxon>
        <taxon>Arachnida</taxon>
        <taxon>Araneae</taxon>
        <taxon>Araneomorphae</taxon>
        <taxon>Entelegynae</taxon>
        <taxon>Araneoidea</taxon>
        <taxon>Araneidae</taxon>
        <taxon>Caerostris</taxon>
    </lineage>
</organism>
<dbReference type="Gene3D" id="2.60.210.10">
    <property type="entry name" value="Apoptosis, Tumor Necrosis Factor Receptor Associated Protein 2, Chain A"/>
    <property type="match status" value="1"/>
</dbReference>
<accession>A0AAV4NME2</accession>
<evidence type="ECO:0000313" key="3">
    <source>
        <dbReference type="Proteomes" id="UP001054945"/>
    </source>
</evidence>
<gene>
    <name evidence="2" type="primary">spop-b_60</name>
    <name evidence="2" type="ORF">CEXT_391191</name>
</gene>